<protein>
    <submittedName>
        <fullName evidence="1">Uncharacterized protein</fullName>
    </submittedName>
</protein>
<name>A0ABT2EK85_9BACT</name>
<evidence type="ECO:0000313" key="1">
    <source>
        <dbReference type="EMBL" id="MCS3918306.1"/>
    </source>
</evidence>
<dbReference type="EMBL" id="JANUCP010000001">
    <property type="protein sequence ID" value="MCS3918306.1"/>
    <property type="molecule type" value="Genomic_DNA"/>
</dbReference>
<accession>A0ABT2EK85</accession>
<sequence length="39" mass="4116">MAGFFSEWEGGATIESKLSANQEMGNSEVGNIARLAAKL</sequence>
<proteinExistence type="predicted"/>
<reference evidence="1 2" key="1">
    <citation type="submission" date="2022-08" db="EMBL/GenBank/DDBJ databases">
        <title>Bacterial and archaeal communities from various locations to study Microbial Dark Matter (Phase II).</title>
        <authorList>
            <person name="Stepanauskas R."/>
        </authorList>
    </citation>
    <scope>NUCLEOTIDE SEQUENCE [LARGE SCALE GENOMIC DNA]</scope>
    <source>
        <strain evidence="1 2">PD1</strain>
    </source>
</reference>
<gene>
    <name evidence="1" type="ORF">M2350_000703</name>
</gene>
<comment type="caution">
    <text evidence="1">The sequence shown here is derived from an EMBL/GenBank/DDBJ whole genome shotgun (WGS) entry which is preliminary data.</text>
</comment>
<dbReference type="Proteomes" id="UP001204798">
    <property type="component" value="Unassembled WGS sequence"/>
</dbReference>
<evidence type="ECO:0000313" key="2">
    <source>
        <dbReference type="Proteomes" id="UP001204798"/>
    </source>
</evidence>
<keyword evidence="2" id="KW-1185">Reference proteome</keyword>
<organism evidence="1 2">
    <name type="scientific">Candidatus Fervidibacter sacchari</name>
    <dbReference type="NCBI Taxonomy" id="1448929"/>
    <lineage>
        <taxon>Bacteria</taxon>
        <taxon>Candidatus Fervidibacterota</taxon>
        <taxon>Candidatus Fervidibacter</taxon>
    </lineage>
</organism>